<dbReference type="STRING" id="1437059.A6A05_11930"/>
<sequence length="268" mass="27623">MMKTGFIRAIAAIGLLTSGLAAPAWAEDAPPAVSAPNMKVDVSAGTLAGGAAVMTGFTGTAPLGHSLGVQLDAALGNADQDMRGGFAGHLFYRDPRSFLLGATAMWSSVAGPHLGSRSDIRRAGLEAEVYLGDFSVLPSFGAQNANGDTTGYASLAGIYYPTPYLALATSVGGTGNHRTLQVGFEYQLFEDTPLSLIGDSGIDNKSTPFFLAGIRYSFGAPSKTIKDRDRFDDPGNIVRTMNTSGASSVTTTNGHTPKPSAAAEAPPT</sequence>
<gene>
    <name evidence="3" type="ORF">A6A05_11930</name>
</gene>
<evidence type="ECO:0000256" key="2">
    <source>
        <dbReference type="SAM" id="SignalP"/>
    </source>
</evidence>
<reference evidence="3 4" key="1">
    <citation type="submission" date="2016-04" db="EMBL/GenBank/DDBJ databases">
        <title>Draft genome sequence of freshwater magnetotactic bacteria Magnetospirillum marisnigri SP-1 and Magnetospirillum moscoviense BB-1.</title>
        <authorList>
            <person name="Koziaeva V."/>
            <person name="Dziuba M.V."/>
            <person name="Ivanov T.M."/>
            <person name="Kuznetsov B."/>
            <person name="Grouzdev D.S."/>
        </authorList>
    </citation>
    <scope>NUCLEOTIDE SEQUENCE [LARGE SCALE GENOMIC DNA]</scope>
    <source>
        <strain evidence="3 4">BB-1</strain>
    </source>
</reference>
<keyword evidence="4" id="KW-1185">Reference proteome</keyword>
<evidence type="ECO:0008006" key="5">
    <source>
        <dbReference type="Google" id="ProtNLM"/>
    </source>
</evidence>
<dbReference type="AlphaFoldDB" id="A0A178MPR7"/>
<evidence type="ECO:0000256" key="1">
    <source>
        <dbReference type="SAM" id="MobiDB-lite"/>
    </source>
</evidence>
<protein>
    <recommendedName>
        <fullName evidence="5">Outer membrane protein beta-barrel domain-containing protein</fullName>
    </recommendedName>
</protein>
<evidence type="ECO:0000313" key="4">
    <source>
        <dbReference type="Proteomes" id="UP000078543"/>
    </source>
</evidence>
<dbReference type="EMBL" id="LWQU01000136">
    <property type="protein sequence ID" value="OAN50706.1"/>
    <property type="molecule type" value="Genomic_DNA"/>
</dbReference>
<feature type="signal peptide" evidence="2">
    <location>
        <begin position="1"/>
        <end position="26"/>
    </location>
</feature>
<comment type="caution">
    <text evidence="3">The sequence shown here is derived from an EMBL/GenBank/DDBJ whole genome shotgun (WGS) entry which is preliminary data.</text>
</comment>
<name>A0A178MPR7_9PROT</name>
<proteinExistence type="predicted"/>
<feature type="region of interest" description="Disordered" evidence="1">
    <location>
        <begin position="227"/>
        <end position="268"/>
    </location>
</feature>
<accession>A0A178MPR7</accession>
<feature type="chain" id="PRO_5008092156" description="Outer membrane protein beta-barrel domain-containing protein" evidence="2">
    <location>
        <begin position="27"/>
        <end position="268"/>
    </location>
</feature>
<dbReference type="Proteomes" id="UP000078543">
    <property type="component" value="Unassembled WGS sequence"/>
</dbReference>
<dbReference type="SUPFAM" id="SSF56935">
    <property type="entry name" value="Porins"/>
    <property type="match status" value="1"/>
</dbReference>
<feature type="compositionally biased region" description="Polar residues" evidence="1">
    <location>
        <begin position="239"/>
        <end position="255"/>
    </location>
</feature>
<keyword evidence="2" id="KW-0732">Signal</keyword>
<evidence type="ECO:0000313" key="3">
    <source>
        <dbReference type="EMBL" id="OAN50706.1"/>
    </source>
</evidence>
<organism evidence="3 4">
    <name type="scientific">Magnetospirillum moscoviense</name>
    <dbReference type="NCBI Taxonomy" id="1437059"/>
    <lineage>
        <taxon>Bacteria</taxon>
        <taxon>Pseudomonadati</taxon>
        <taxon>Pseudomonadota</taxon>
        <taxon>Alphaproteobacteria</taxon>
        <taxon>Rhodospirillales</taxon>
        <taxon>Rhodospirillaceae</taxon>
        <taxon>Magnetospirillum</taxon>
    </lineage>
</organism>